<evidence type="ECO:0000256" key="6">
    <source>
        <dbReference type="SAM" id="MobiDB-lite"/>
    </source>
</evidence>
<evidence type="ECO:0000256" key="1">
    <source>
        <dbReference type="ARBA" id="ARBA00004162"/>
    </source>
</evidence>
<feature type="compositionally biased region" description="Acidic residues" evidence="6">
    <location>
        <begin position="237"/>
        <end position="246"/>
    </location>
</feature>
<dbReference type="Pfam" id="PF12791">
    <property type="entry name" value="RsgI_N"/>
    <property type="match status" value="1"/>
</dbReference>
<feature type="compositionally biased region" description="Basic and acidic residues" evidence="6">
    <location>
        <begin position="247"/>
        <end position="296"/>
    </location>
</feature>
<evidence type="ECO:0000256" key="3">
    <source>
        <dbReference type="ARBA" id="ARBA00022692"/>
    </source>
</evidence>
<dbReference type="RefSeq" id="WP_159159576.1">
    <property type="nucleotide sequence ID" value="NZ_JAKOBI010000023.1"/>
</dbReference>
<feature type="compositionally biased region" description="Basic and acidic residues" evidence="6">
    <location>
        <begin position="387"/>
        <end position="397"/>
    </location>
</feature>
<evidence type="ECO:0000313" key="10">
    <source>
        <dbReference type="Proteomes" id="UP000433089"/>
    </source>
</evidence>
<evidence type="ECO:0000259" key="8">
    <source>
        <dbReference type="PROSITE" id="PS51849"/>
    </source>
</evidence>
<keyword evidence="4 7" id="KW-1133">Transmembrane helix</keyword>
<proteinExistence type="predicted"/>
<feature type="transmembrane region" description="Helical" evidence="7">
    <location>
        <begin position="63"/>
        <end position="84"/>
    </location>
</feature>
<dbReference type="GO" id="GO:0005886">
    <property type="term" value="C:plasma membrane"/>
    <property type="evidence" value="ECO:0007669"/>
    <property type="project" value="UniProtKB-SubCell"/>
</dbReference>
<evidence type="ECO:0000256" key="5">
    <source>
        <dbReference type="ARBA" id="ARBA00023136"/>
    </source>
</evidence>
<evidence type="ECO:0000256" key="2">
    <source>
        <dbReference type="ARBA" id="ARBA00022475"/>
    </source>
</evidence>
<organism evidence="9 10">
    <name type="scientific">Bacillus altitudinis</name>
    <dbReference type="NCBI Taxonomy" id="293387"/>
    <lineage>
        <taxon>Bacteria</taxon>
        <taxon>Bacillati</taxon>
        <taxon>Bacillota</taxon>
        <taxon>Bacilli</taxon>
        <taxon>Bacillales</taxon>
        <taxon>Bacillaceae</taxon>
        <taxon>Bacillus</taxon>
    </lineage>
</organism>
<evidence type="ECO:0000256" key="7">
    <source>
        <dbReference type="SAM" id="Phobius"/>
    </source>
</evidence>
<keyword evidence="3 7" id="KW-0812">Transmembrane</keyword>
<feature type="compositionally biased region" description="Basic and acidic residues" evidence="6">
    <location>
        <begin position="367"/>
        <end position="376"/>
    </location>
</feature>
<feature type="domain" description="RsgI N-terminal anti-sigma" evidence="8">
    <location>
        <begin position="2"/>
        <end position="50"/>
    </location>
</feature>
<feature type="compositionally biased region" description="Polar residues" evidence="6">
    <location>
        <begin position="212"/>
        <end position="224"/>
    </location>
</feature>
<evidence type="ECO:0000256" key="4">
    <source>
        <dbReference type="ARBA" id="ARBA00022989"/>
    </source>
</evidence>
<comment type="subcellular location">
    <subcellularLocation>
        <location evidence="1">Cell membrane</location>
        <topology evidence="1">Single-pass membrane protein</topology>
    </subcellularLocation>
</comment>
<gene>
    <name evidence="9" type="primary">rsgI</name>
    <name evidence="9" type="ORF">BACI348_40433</name>
</gene>
<dbReference type="InterPro" id="IPR024449">
    <property type="entry name" value="Anti-sigma_RsgI_N"/>
</dbReference>
<dbReference type="Pfam" id="PF23750">
    <property type="entry name" value="RsgI_M"/>
    <property type="match status" value="1"/>
</dbReference>
<keyword evidence="2" id="KW-1003">Cell membrane</keyword>
<dbReference type="Proteomes" id="UP000433089">
    <property type="component" value="Unassembled WGS sequence"/>
</dbReference>
<evidence type="ECO:0000313" key="9">
    <source>
        <dbReference type="EMBL" id="VXB31071.1"/>
    </source>
</evidence>
<sequence length="397" mass="45932">MRRGIIVEKNKKYVTLLTPDGQFLRTKYEQQDYEIGQEVTFPNESRLERKRAGFFDLLRLRPLNAGILSIAAIIVVIFTMMPSFSSQKAYAYMTIDINPSFELKLDHNYQVIGVTPLNKDAKQVLASMKDLEKNDMTKVVQEIIDDCDKKGYVNHSKSIYISTVYENKQDHTYKTNVKSKISTISGEYQKRNYKLETVEGDLETREKAQKAGISTGTYIRNQEMQDNEQEDVKKDDEDPADDEAVKEEEPKNADEDQKDEDKKEDIKTDDSDEMQPDKEAPEGEDKEQKEVEREEQGAVQKPHQTSPNLDNKEKKGKEEKDRSFEKDKEEKKNHSTDPNEKKHPNGTSRGDTEKHVKKNGSGQNRPYVERNRDGVKQKGKNTSPSYRENRDEPTYEQ</sequence>
<reference evidence="9 10" key="1">
    <citation type="submission" date="2019-10" db="EMBL/GenBank/DDBJ databases">
        <authorList>
            <person name="Karimi E."/>
        </authorList>
    </citation>
    <scope>NUCLEOTIDE SEQUENCE [LARGE SCALE GENOMIC DNA]</scope>
    <source>
        <strain evidence="9">Bacillus sp. 348</strain>
    </source>
</reference>
<dbReference type="AlphaFoldDB" id="A0A653PMX9"/>
<name>A0A653PMX9_BACAB</name>
<dbReference type="InterPro" id="IPR055431">
    <property type="entry name" value="RsgI_M"/>
</dbReference>
<dbReference type="PROSITE" id="PS51849">
    <property type="entry name" value="RSGI_N"/>
    <property type="match status" value="1"/>
</dbReference>
<protein>
    <submittedName>
        <fullName evidence="9">SigmaI modulating factor</fullName>
    </submittedName>
</protein>
<keyword evidence="5 7" id="KW-0472">Membrane</keyword>
<feature type="compositionally biased region" description="Basic and acidic residues" evidence="6">
    <location>
        <begin position="310"/>
        <end position="343"/>
    </location>
</feature>
<accession>A0A653PMX9</accession>
<dbReference type="EMBL" id="CABWLH010000009">
    <property type="protein sequence ID" value="VXB31071.1"/>
    <property type="molecule type" value="Genomic_DNA"/>
</dbReference>
<feature type="region of interest" description="Disordered" evidence="6">
    <location>
        <begin position="206"/>
        <end position="397"/>
    </location>
</feature>